<dbReference type="Proteomes" id="UP001487740">
    <property type="component" value="Unassembled WGS sequence"/>
</dbReference>
<dbReference type="AlphaFoldDB" id="A0AAW0UV55"/>
<accession>A0AAW0UV55</accession>
<evidence type="ECO:0000313" key="3">
    <source>
        <dbReference type="Proteomes" id="UP001487740"/>
    </source>
</evidence>
<comment type="caution">
    <text evidence="2">The sequence shown here is derived from an EMBL/GenBank/DDBJ whole genome shotgun (WGS) entry which is preliminary data.</text>
</comment>
<evidence type="ECO:0000313" key="2">
    <source>
        <dbReference type="EMBL" id="KAK8403999.1"/>
    </source>
</evidence>
<feature type="region of interest" description="Disordered" evidence="1">
    <location>
        <begin position="41"/>
        <end position="63"/>
    </location>
</feature>
<evidence type="ECO:0000256" key="1">
    <source>
        <dbReference type="SAM" id="MobiDB-lite"/>
    </source>
</evidence>
<name>A0AAW0UV55_SCYPA</name>
<keyword evidence="3" id="KW-1185">Reference proteome</keyword>
<gene>
    <name evidence="2" type="ORF">O3P69_000214</name>
</gene>
<feature type="compositionally biased region" description="Low complexity" evidence="1">
    <location>
        <begin position="45"/>
        <end position="63"/>
    </location>
</feature>
<proteinExistence type="predicted"/>
<sequence length="117" mass="12911">MVYVILVNQGQQAIQYWPYDRVAEAMGMTVNAVRMMVKHTTSLRSGSSTPPVTVTPPTTQPGKPTSIAITAVFDNFAIRRHVHSKFAAKQPVTIGILSEELKRADIIPEETSQTTAW</sequence>
<protein>
    <submittedName>
        <fullName evidence="2">Uncharacterized protein</fullName>
    </submittedName>
</protein>
<organism evidence="2 3">
    <name type="scientific">Scylla paramamosain</name>
    <name type="common">Mud crab</name>
    <dbReference type="NCBI Taxonomy" id="85552"/>
    <lineage>
        <taxon>Eukaryota</taxon>
        <taxon>Metazoa</taxon>
        <taxon>Ecdysozoa</taxon>
        <taxon>Arthropoda</taxon>
        <taxon>Crustacea</taxon>
        <taxon>Multicrustacea</taxon>
        <taxon>Malacostraca</taxon>
        <taxon>Eumalacostraca</taxon>
        <taxon>Eucarida</taxon>
        <taxon>Decapoda</taxon>
        <taxon>Pleocyemata</taxon>
        <taxon>Brachyura</taxon>
        <taxon>Eubrachyura</taxon>
        <taxon>Portunoidea</taxon>
        <taxon>Portunidae</taxon>
        <taxon>Portuninae</taxon>
        <taxon>Scylla</taxon>
    </lineage>
</organism>
<reference evidence="2 3" key="1">
    <citation type="submission" date="2023-03" db="EMBL/GenBank/DDBJ databases">
        <title>High-quality genome of Scylla paramamosain provides insights in environmental adaptation.</title>
        <authorList>
            <person name="Zhang L."/>
        </authorList>
    </citation>
    <scope>NUCLEOTIDE SEQUENCE [LARGE SCALE GENOMIC DNA]</scope>
    <source>
        <strain evidence="2">LZ_2023a</strain>
        <tissue evidence="2">Muscle</tissue>
    </source>
</reference>
<dbReference type="EMBL" id="JARAKH010000005">
    <property type="protein sequence ID" value="KAK8403999.1"/>
    <property type="molecule type" value="Genomic_DNA"/>
</dbReference>